<organism evidence="1 2">
    <name type="scientific">Spirosoma terrae</name>
    <dbReference type="NCBI Taxonomy" id="1968276"/>
    <lineage>
        <taxon>Bacteria</taxon>
        <taxon>Pseudomonadati</taxon>
        <taxon>Bacteroidota</taxon>
        <taxon>Cytophagia</taxon>
        <taxon>Cytophagales</taxon>
        <taxon>Cytophagaceae</taxon>
        <taxon>Spirosoma</taxon>
    </lineage>
</organism>
<sequence>MATLIAEIASYSVLFAHGNTPNQLPYRNRFIHLHLAPNADNLQLYILSFVPEARNASTGKLEKLPDSTYRGGTTIPIDEFAAYYELLRTEKPVSIRLDFVGDLSDITPDDPMPLSGFTFFTD</sequence>
<keyword evidence="2" id="KW-1185">Reference proteome</keyword>
<name>A0A6L9LH42_9BACT</name>
<dbReference type="EMBL" id="JAAFZH010000005">
    <property type="protein sequence ID" value="NDU95959.1"/>
    <property type="molecule type" value="Genomic_DNA"/>
</dbReference>
<proteinExistence type="predicted"/>
<reference evidence="1 2" key="1">
    <citation type="submission" date="2020-02" db="EMBL/GenBank/DDBJ databases">
        <title>Draft genome sequence of two Spirosoma agri KCTC 52727 and Spirosoma terrae KCTC 52035.</title>
        <authorList>
            <person name="Rojas J."/>
            <person name="Ambika Manirajan B."/>
            <person name="Suarez C."/>
            <person name="Ratering S."/>
            <person name="Schnell S."/>
        </authorList>
    </citation>
    <scope>NUCLEOTIDE SEQUENCE [LARGE SCALE GENOMIC DNA]</scope>
    <source>
        <strain evidence="1 2">KCTC 52035</strain>
    </source>
</reference>
<evidence type="ECO:0000313" key="2">
    <source>
        <dbReference type="Proteomes" id="UP000474175"/>
    </source>
</evidence>
<protein>
    <submittedName>
        <fullName evidence="1">Uncharacterized protein</fullName>
    </submittedName>
</protein>
<evidence type="ECO:0000313" key="1">
    <source>
        <dbReference type="EMBL" id="NDU95959.1"/>
    </source>
</evidence>
<dbReference type="AlphaFoldDB" id="A0A6L9LH42"/>
<comment type="caution">
    <text evidence="1">The sequence shown here is derived from an EMBL/GenBank/DDBJ whole genome shotgun (WGS) entry which is preliminary data.</text>
</comment>
<accession>A0A6L9LH42</accession>
<gene>
    <name evidence="1" type="ORF">GK108_13840</name>
</gene>
<dbReference type="RefSeq" id="WP_163949065.1">
    <property type="nucleotide sequence ID" value="NZ_JAAFZH010000005.1"/>
</dbReference>
<dbReference type="Proteomes" id="UP000474175">
    <property type="component" value="Unassembled WGS sequence"/>
</dbReference>